<accession>A0A0F9H1L9</accession>
<proteinExistence type="predicted"/>
<name>A0A0F9H1L9_9ZZZZ</name>
<dbReference type="EMBL" id="LAZR01024323">
    <property type="protein sequence ID" value="KKL75540.1"/>
    <property type="molecule type" value="Genomic_DNA"/>
</dbReference>
<gene>
    <name evidence="1" type="ORF">LCGC14_2053940</name>
</gene>
<sequence length="78" mass="8622">MVYNDDHLEIVAEDQPHRTCVSIEHCAARNAKGKPREEALREALLEIANLGSYTKRAPKLAREALAALDEPPASEETP</sequence>
<evidence type="ECO:0000313" key="1">
    <source>
        <dbReference type="EMBL" id="KKL75540.1"/>
    </source>
</evidence>
<comment type="caution">
    <text evidence="1">The sequence shown here is derived from an EMBL/GenBank/DDBJ whole genome shotgun (WGS) entry which is preliminary data.</text>
</comment>
<dbReference type="AlphaFoldDB" id="A0A0F9H1L9"/>
<organism evidence="1">
    <name type="scientific">marine sediment metagenome</name>
    <dbReference type="NCBI Taxonomy" id="412755"/>
    <lineage>
        <taxon>unclassified sequences</taxon>
        <taxon>metagenomes</taxon>
        <taxon>ecological metagenomes</taxon>
    </lineage>
</organism>
<reference evidence="1" key="1">
    <citation type="journal article" date="2015" name="Nature">
        <title>Complex archaea that bridge the gap between prokaryotes and eukaryotes.</title>
        <authorList>
            <person name="Spang A."/>
            <person name="Saw J.H."/>
            <person name="Jorgensen S.L."/>
            <person name="Zaremba-Niedzwiedzka K."/>
            <person name="Martijn J."/>
            <person name="Lind A.E."/>
            <person name="van Eijk R."/>
            <person name="Schleper C."/>
            <person name="Guy L."/>
            <person name="Ettema T.J."/>
        </authorList>
    </citation>
    <scope>NUCLEOTIDE SEQUENCE</scope>
</reference>
<protein>
    <submittedName>
        <fullName evidence="1">Uncharacterized protein</fullName>
    </submittedName>
</protein>